<name>A0ABU5DL53_9BURK</name>
<keyword evidence="3 6" id="KW-0812">Transmembrane</keyword>
<feature type="domain" description="RDD" evidence="7">
    <location>
        <begin position="5"/>
        <end position="154"/>
    </location>
</feature>
<organism evidence="8 9">
    <name type="scientific">Roseateles agri</name>
    <dbReference type="NCBI Taxonomy" id="3098619"/>
    <lineage>
        <taxon>Bacteria</taxon>
        <taxon>Pseudomonadati</taxon>
        <taxon>Pseudomonadota</taxon>
        <taxon>Betaproteobacteria</taxon>
        <taxon>Burkholderiales</taxon>
        <taxon>Sphaerotilaceae</taxon>
        <taxon>Roseateles</taxon>
    </lineage>
</organism>
<dbReference type="InterPro" id="IPR010432">
    <property type="entry name" value="RDD"/>
</dbReference>
<dbReference type="EMBL" id="JAXCLA010000007">
    <property type="protein sequence ID" value="MDY0747021.1"/>
    <property type="molecule type" value="Genomic_DNA"/>
</dbReference>
<keyword evidence="2" id="KW-1003">Cell membrane</keyword>
<sequence>MTVPVPGLARRLAAFLYEGILLFGVAVITGLVYSPLVQQRNAMEHRAGLIAALACAFAAYFVYFWTRSGQTLAMKTWHIRLVRADGAKLGVPQALARHVLSYAWWLLPLTAASQMLKHGLGFGAIACVGVLSLLGYAMLALVLPGHQFLHDLLCRTMLVTYVPAPKTAGKPA</sequence>
<proteinExistence type="predicted"/>
<comment type="caution">
    <text evidence="8">The sequence shown here is derived from an EMBL/GenBank/DDBJ whole genome shotgun (WGS) entry which is preliminary data.</text>
</comment>
<keyword evidence="9" id="KW-1185">Reference proteome</keyword>
<dbReference type="PANTHER" id="PTHR36115">
    <property type="entry name" value="PROLINE-RICH ANTIGEN HOMOLOG-RELATED"/>
    <property type="match status" value="1"/>
</dbReference>
<evidence type="ECO:0000256" key="1">
    <source>
        <dbReference type="ARBA" id="ARBA00004651"/>
    </source>
</evidence>
<dbReference type="InterPro" id="IPR051791">
    <property type="entry name" value="Pra-immunoreactive"/>
</dbReference>
<evidence type="ECO:0000256" key="3">
    <source>
        <dbReference type="ARBA" id="ARBA00022692"/>
    </source>
</evidence>
<dbReference type="RefSeq" id="WP_320424991.1">
    <property type="nucleotide sequence ID" value="NZ_JAXCLA010000007.1"/>
</dbReference>
<evidence type="ECO:0000259" key="7">
    <source>
        <dbReference type="Pfam" id="PF06271"/>
    </source>
</evidence>
<reference evidence="8 9" key="1">
    <citation type="submission" date="2023-11" db="EMBL/GenBank/DDBJ databases">
        <title>Paucibacter sp. nov., isolated from fresh soil in Korea.</title>
        <authorList>
            <person name="Le N.T.T."/>
        </authorList>
    </citation>
    <scope>NUCLEOTIDE SEQUENCE [LARGE SCALE GENOMIC DNA]</scope>
    <source>
        <strain evidence="8 9">R3-3</strain>
    </source>
</reference>
<accession>A0ABU5DL53</accession>
<keyword evidence="4 6" id="KW-1133">Transmembrane helix</keyword>
<evidence type="ECO:0000313" key="8">
    <source>
        <dbReference type="EMBL" id="MDY0747021.1"/>
    </source>
</evidence>
<evidence type="ECO:0000256" key="6">
    <source>
        <dbReference type="SAM" id="Phobius"/>
    </source>
</evidence>
<dbReference type="PANTHER" id="PTHR36115:SF10">
    <property type="entry name" value="RDD DOMAIN-CONTAINING PROTEIN"/>
    <property type="match status" value="1"/>
</dbReference>
<feature type="transmembrane region" description="Helical" evidence="6">
    <location>
        <begin position="45"/>
        <end position="65"/>
    </location>
</feature>
<gene>
    <name evidence="8" type="ORF">SNE35_21085</name>
</gene>
<dbReference type="Pfam" id="PF06271">
    <property type="entry name" value="RDD"/>
    <property type="match status" value="1"/>
</dbReference>
<feature type="transmembrane region" description="Helical" evidence="6">
    <location>
        <begin position="12"/>
        <end position="33"/>
    </location>
</feature>
<evidence type="ECO:0000256" key="4">
    <source>
        <dbReference type="ARBA" id="ARBA00022989"/>
    </source>
</evidence>
<comment type="subcellular location">
    <subcellularLocation>
        <location evidence="1">Cell membrane</location>
        <topology evidence="1">Multi-pass membrane protein</topology>
    </subcellularLocation>
</comment>
<evidence type="ECO:0000313" key="9">
    <source>
        <dbReference type="Proteomes" id="UP001285263"/>
    </source>
</evidence>
<evidence type="ECO:0000256" key="5">
    <source>
        <dbReference type="ARBA" id="ARBA00023136"/>
    </source>
</evidence>
<feature type="transmembrane region" description="Helical" evidence="6">
    <location>
        <begin position="119"/>
        <end position="143"/>
    </location>
</feature>
<keyword evidence="5 6" id="KW-0472">Membrane</keyword>
<evidence type="ECO:0000256" key="2">
    <source>
        <dbReference type="ARBA" id="ARBA00022475"/>
    </source>
</evidence>
<dbReference type="Proteomes" id="UP001285263">
    <property type="component" value="Unassembled WGS sequence"/>
</dbReference>
<protein>
    <submittedName>
        <fullName evidence="8">RDD family protein</fullName>
    </submittedName>
</protein>